<keyword evidence="4" id="KW-1185">Reference proteome</keyword>
<reference evidence="3 4" key="1">
    <citation type="submission" date="2018-10" db="EMBL/GenBank/DDBJ databases">
        <title>Isolation from soil.</title>
        <authorList>
            <person name="Hu J."/>
        </authorList>
    </citation>
    <scope>NUCLEOTIDE SEQUENCE [LARGE SCALE GENOMIC DNA]</scope>
    <source>
        <strain evidence="3 4">NEAU-Ht49</strain>
    </source>
</reference>
<gene>
    <name evidence="3" type="ORF">EBO15_08155</name>
</gene>
<organism evidence="3 4">
    <name type="scientific">Actinomadura harenae</name>
    <dbReference type="NCBI Taxonomy" id="2483351"/>
    <lineage>
        <taxon>Bacteria</taxon>
        <taxon>Bacillati</taxon>
        <taxon>Actinomycetota</taxon>
        <taxon>Actinomycetes</taxon>
        <taxon>Streptosporangiales</taxon>
        <taxon>Thermomonosporaceae</taxon>
        <taxon>Actinomadura</taxon>
    </lineage>
</organism>
<dbReference type="PANTHER" id="PTHR47691">
    <property type="entry name" value="REGULATOR-RELATED"/>
    <property type="match status" value="1"/>
</dbReference>
<dbReference type="InterPro" id="IPR027417">
    <property type="entry name" value="P-loop_NTPase"/>
</dbReference>
<dbReference type="Gene3D" id="3.40.50.300">
    <property type="entry name" value="P-loop containing nucleotide triphosphate hydrolases"/>
    <property type="match status" value="1"/>
</dbReference>
<dbReference type="SMART" id="SM00028">
    <property type="entry name" value="TPR"/>
    <property type="match status" value="4"/>
</dbReference>
<dbReference type="SUPFAM" id="SSF52540">
    <property type="entry name" value="P-loop containing nucleoside triphosphate hydrolases"/>
    <property type="match status" value="1"/>
</dbReference>
<dbReference type="Gene3D" id="1.10.10.10">
    <property type="entry name" value="Winged helix-like DNA-binding domain superfamily/Winged helix DNA-binding domain"/>
    <property type="match status" value="1"/>
</dbReference>
<evidence type="ECO:0000313" key="4">
    <source>
        <dbReference type="Proteomes" id="UP000282674"/>
    </source>
</evidence>
<dbReference type="Pfam" id="PF13424">
    <property type="entry name" value="TPR_12"/>
    <property type="match status" value="1"/>
</dbReference>
<dbReference type="Gene3D" id="1.25.40.10">
    <property type="entry name" value="Tetratricopeptide repeat domain"/>
    <property type="match status" value="1"/>
</dbReference>
<name>A0A3M2M9E5_9ACTN</name>
<sequence>MTNGDAGNIVSSRGRPFREIQVSCASWGFAGTRMPRLRSGVLFPVRTRTTRTVRLRLSLSGALLCGGVVGEHRKVPDPGQAGDLAEFVALLGELRVYAGMPSYRMLAGRVGSLMRPAREVPVTTVVDVFKTGRRRLDLDLVMAVVRALGVGEEDVAAWREACVKVHGLARTGGPVGVFGQLPAELATFTGRDHVLARLIETATRPDGGVDGGQAARTVVISAIEGMAGVGKTQLAVRTAHQLLRAGHFTDLQLYVNLRGFDPDAPPADPAAVLEAFLRQLGVPAQQIPVPRQERAAMYRDRLRERSALILLDNAADEQQVHDLIPAGPACLVLITSRRSLAGLDGVTPYLIDTFTGSESLDLLMRIVGRGRVTAEPEAATRIVKYCERLPLALALTAARLRSRPGWSLAEHADRMQARRLETIRAGGRAIRPVFDLSYRNLAEPLQHAFRLLGHHPGPDVTPALLAALAESPVHEAETALEQLQDENLVRQTTSGRYELHDLLRAYAAELAAADPEPDPTAPIARLASWAVATGHAAAQAIGAQPLPDLLPEQAAPSTPFAGYDQGLAWFDDERHNLSAIQDSADRAGLHPRVWQLAAIQNEYCIVRQQFNDFLPMQHLAVLAAQAAADPAAEALMLSSLGSFYWRMDRLEEAEDPCRRALEIYQTLPDIVGRARALVEYGTVRGQRGNHEHGVALLTQALDLCHGHHMRQDRARALLNRGLLQQRLGRLTEAFADTHQAIAIHRHSDDRRSEALAIGNLAFFHLIDADLDSAFGLYRQEHQLALSLSDTFLQADALLGIGETHATAGDFDQARQAWQQARHLFEQINHHRAAQVQQRLDAIENERPTSWTPTDWGDPQQTGQKGA</sequence>
<dbReference type="PRINTS" id="PR00364">
    <property type="entry name" value="DISEASERSIST"/>
</dbReference>
<evidence type="ECO:0000256" key="1">
    <source>
        <dbReference type="PROSITE-ProRule" id="PRU00339"/>
    </source>
</evidence>
<feature type="compositionally biased region" description="Polar residues" evidence="2">
    <location>
        <begin position="847"/>
        <end position="866"/>
    </location>
</feature>
<feature type="region of interest" description="Disordered" evidence="2">
    <location>
        <begin position="845"/>
        <end position="866"/>
    </location>
</feature>
<accession>A0A3M2M9E5</accession>
<feature type="repeat" description="TPR" evidence="1">
    <location>
        <begin position="794"/>
        <end position="827"/>
    </location>
</feature>
<evidence type="ECO:0000313" key="3">
    <source>
        <dbReference type="EMBL" id="RMI46176.1"/>
    </source>
</evidence>
<dbReference type="InterPro" id="IPR042197">
    <property type="entry name" value="Apaf_helical"/>
</dbReference>
<dbReference type="InterPro" id="IPR011990">
    <property type="entry name" value="TPR-like_helical_dom_sf"/>
</dbReference>
<dbReference type="InterPro" id="IPR019734">
    <property type="entry name" value="TPR_rpt"/>
</dbReference>
<dbReference type="PANTHER" id="PTHR47691:SF3">
    <property type="entry name" value="HTH-TYPE TRANSCRIPTIONAL REGULATOR RV0890C-RELATED"/>
    <property type="match status" value="1"/>
</dbReference>
<comment type="caution">
    <text evidence="3">The sequence shown here is derived from an EMBL/GenBank/DDBJ whole genome shotgun (WGS) entry which is preliminary data.</text>
</comment>
<dbReference type="AlphaFoldDB" id="A0A3M2M9E5"/>
<keyword evidence="1" id="KW-0802">TPR repeat</keyword>
<dbReference type="PROSITE" id="PS50005">
    <property type="entry name" value="TPR"/>
    <property type="match status" value="1"/>
</dbReference>
<protein>
    <submittedName>
        <fullName evidence="3">Uncharacterized protein</fullName>
    </submittedName>
</protein>
<dbReference type="Gene3D" id="1.10.8.430">
    <property type="entry name" value="Helical domain of apoptotic protease-activating factors"/>
    <property type="match status" value="1"/>
</dbReference>
<dbReference type="SUPFAM" id="SSF48452">
    <property type="entry name" value="TPR-like"/>
    <property type="match status" value="1"/>
</dbReference>
<proteinExistence type="predicted"/>
<dbReference type="Proteomes" id="UP000282674">
    <property type="component" value="Unassembled WGS sequence"/>
</dbReference>
<dbReference type="InterPro" id="IPR036388">
    <property type="entry name" value="WH-like_DNA-bd_sf"/>
</dbReference>
<dbReference type="GO" id="GO:0043531">
    <property type="term" value="F:ADP binding"/>
    <property type="evidence" value="ECO:0007669"/>
    <property type="project" value="InterPro"/>
</dbReference>
<dbReference type="EMBL" id="RFFG01000010">
    <property type="protein sequence ID" value="RMI46176.1"/>
    <property type="molecule type" value="Genomic_DNA"/>
</dbReference>
<evidence type="ECO:0000256" key="2">
    <source>
        <dbReference type="SAM" id="MobiDB-lite"/>
    </source>
</evidence>